<evidence type="ECO:0000256" key="1">
    <source>
        <dbReference type="SAM" id="SignalP"/>
    </source>
</evidence>
<dbReference type="EMBL" id="RBNI01007271">
    <property type="protein sequence ID" value="RUP45449.1"/>
    <property type="molecule type" value="Genomic_DNA"/>
</dbReference>
<dbReference type="Proteomes" id="UP000268093">
    <property type="component" value="Unassembled WGS sequence"/>
</dbReference>
<evidence type="ECO:0000313" key="3">
    <source>
        <dbReference type="Proteomes" id="UP000268093"/>
    </source>
</evidence>
<evidence type="ECO:0000313" key="2">
    <source>
        <dbReference type="EMBL" id="RUP45449.1"/>
    </source>
</evidence>
<gene>
    <name evidence="2" type="ORF">BC936DRAFT_148170</name>
</gene>
<proteinExistence type="predicted"/>
<comment type="caution">
    <text evidence="2">The sequence shown here is derived from an EMBL/GenBank/DDBJ whole genome shotgun (WGS) entry which is preliminary data.</text>
</comment>
<keyword evidence="3" id="KW-1185">Reference proteome</keyword>
<name>A0A433D3P1_9FUNG</name>
<organism evidence="2 3">
    <name type="scientific">Jimgerdemannia flammicorona</name>
    <dbReference type="NCBI Taxonomy" id="994334"/>
    <lineage>
        <taxon>Eukaryota</taxon>
        <taxon>Fungi</taxon>
        <taxon>Fungi incertae sedis</taxon>
        <taxon>Mucoromycota</taxon>
        <taxon>Mucoromycotina</taxon>
        <taxon>Endogonomycetes</taxon>
        <taxon>Endogonales</taxon>
        <taxon>Endogonaceae</taxon>
        <taxon>Jimgerdemannia</taxon>
    </lineage>
</organism>
<dbReference type="OrthoDB" id="3044029at2759"/>
<protein>
    <submittedName>
        <fullName evidence="2">Uncharacterized protein</fullName>
    </submittedName>
</protein>
<dbReference type="AlphaFoldDB" id="A0A433D3P1"/>
<reference evidence="2 3" key="1">
    <citation type="journal article" date="2018" name="New Phytol.">
        <title>Phylogenomics of Endogonaceae and evolution of mycorrhizas within Mucoromycota.</title>
        <authorList>
            <person name="Chang Y."/>
            <person name="Desiro A."/>
            <person name="Na H."/>
            <person name="Sandor L."/>
            <person name="Lipzen A."/>
            <person name="Clum A."/>
            <person name="Barry K."/>
            <person name="Grigoriev I.V."/>
            <person name="Martin F.M."/>
            <person name="Stajich J.E."/>
            <person name="Smith M.E."/>
            <person name="Bonito G."/>
            <person name="Spatafora J.W."/>
        </authorList>
    </citation>
    <scope>NUCLEOTIDE SEQUENCE [LARGE SCALE GENOMIC DNA]</scope>
    <source>
        <strain evidence="2 3">GMNB39</strain>
    </source>
</reference>
<sequence length="160" mass="16905">MTLMTLFHLLVALALLATITTATSAVARPKYAGQTAALKDGSNFCFFLPPSPGGDIAASEDVAVAFCTSQLAEAPGSKIFPQWFIRSAHFVAGPSYVQVTGKLNITAYKLSPKDQGGQYDVKAPVGAVCAGYMTFINLIEPAEGNYCIRCCNEDGCGRGR</sequence>
<feature type="chain" id="PRO_5019029612" evidence="1">
    <location>
        <begin position="23"/>
        <end position="160"/>
    </location>
</feature>
<feature type="signal peptide" evidence="1">
    <location>
        <begin position="1"/>
        <end position="22"/>
    </location>
</feature>
<accession>A0A433D3P1</accession>
<keyword evidence="1" id="KW-0732">Signal</keyword>